<evidence type="ECO:0000313" key="1">
    <source>
        <dbReference type="EMBL" id="AMD40808.1"/>
    </source>
</evidence>
<feature type="non-terminal residue" evidence="1">
    <location>
        <position position="1"/>
    </location>
</feature>
<sequence>ANKDLMGLDLGLKLGSDGNWLAEGKAGSSTKKYEKVAGDGATVVGPADVYYDLAGTLTNGDLVLGKKIAAGATLAAGTDYVKETTVTTPGTPAIANHYAAGFDFEMTPVEKYLTVNATVNAVFEKDKYGTNASKRQLNFGVGITSKPIEGMTVKAGFDGAAVDGFAWDAGLSAAFKWVDAALYFAGKSDKADGKDFNMAAHLAFASKEEGDTNFVKGLAFGVAANAYNLLSDKVGKAILPLGLMANVSYNAAINDS</sequence>
<proteinExistence type="predicted"/>
<accession>A0A120KBL5</accession>
<protein>
    <submittedName>
        <fullName evidence="1">Major surface protein</fullName>
    </submittedName>
</protein>
<dbReference type="EMBL" id="KJ671518">
    <property type="protein sequence ID" value="AMD40808.1"/>
    <property type="molecule type" value="Genomic_DNA"/>
</dbReference>
<dbReference type="AlphaFoldDB" id="A0A120KBL5"/>
<organism evidence="1">
    <name type="scientific">Treponema denticola</name>
    <dbReference type="NCBI Taxonomy" id="158"/>
    <lineage>
        <taxon>Bacteria</taxon>
        <taxon>Pseudomonadati</taxon>
        <taxon>Spirochaetota</taxon>
        <taxon>Spirochaetia</taxon>
        <taxon>Spirochaetales</taxon>
        <taxon>Treponemataceae</taxon>
        <taxon>Treponema</taxon>
    </lineage>
</organism>
<feature type="non-terminal residue" evidence="1">
    <location>
        <position position="256"/>
    </location>
</feature>
<name>A0A120KBL5_TREDN</name>
<reference evidence="1" key="1">
    <citation type="journal article" date="2017" name="Mol. Oral. Microbiol.">
        <title>Oral Treponeme Major Surface Protein: Sequence Diversity and Distributions within Periodontal Niches.</title>
        <authorList>
            <person name="You M."/>
            <person name="Chan Y."/>
            <person name="Lacap-Bugler D.C."/>
            <person name="Huo Y.B."/>
            <person name="Gao W."/>
            <person name="Keung Leung W."/>
            <person name="Watt R.M."/>
        </authorList>
    </citation>
    <scope>NUCLEOTIDE SEQUENCE</scope>
</reference>